<comment type="caution">
    <text evidence="1">The sequence shown here is derived from an EMBL/GenBank/DDBJ whole genome shotgun (WGS) entry which is preliminary data.</text>
</comment>
<protein>
    <submittedName>
        <fullName evidence="1">Uncharacterized protein</fullName>
    </submittedName>
</protein>
<evidence type="ECO:0000313" key="2">
    <source>
        <dbReference type="Proteomes" id="UP001314229"/>
    </source>
</evidence>
<organism evidence="1 2">
    <name type="scientific">Scomber scombrus</name>
    <name type="common">Atlantic mackerel</name>
    <name type="synonym">Scomber vernalis</name>
    <dbReference type="NCBI Taxonomy" id="13677"/>
    <lineage>
        <taxon>Eukaryota</taxon>
        <taxon>Metazoa</taxon>
        <taxon>Chordata</taxon>
        <taxon>Craniata</taxon>
        <taxon>Vertebrata</taxon>
        <taxon>Euteleostomi</taxon>
        <taxon>Actinopterygii</taxon>
        <taxon>Neopterygii</taxon>
        <taxon>Teleostei</taxon>
        <taxon>Neoteleostei</taxon>
        <taxon>Acanthomorphata</taxon>
        <taxon>Pelagiaria</taxon>
        <taxon>Scombriformes</taxon>
        <taxon>Scombridae</taxon>
        <taxon>Scomber</taxon>
    </lineage>
</organism>
<gene>
    <name evidence="1" type="ORF">FSCOSCO3_A016407</name>
</gene>
<keyword evidence="2" id="KW-1185">Reference proteome</keyword>
<dbReference type="EMBL" id="CAWUFR010000019">
    <property type="protein sequence ID" value="CAK6954948.1"/>
    <property type="molecule type" value="Genomic_DNA"/>
</dbReference>
<sequence>MARLHRKVVDADSVSCLWPAYRRPLADISMHTGGLSVSRIFNDMQVSIASAYKVHSAVPQTTRQTCRRPERSKNCVLLRLATPDPCQKVPTYTEMYTQHHEDTYWPNLVPSTH</sequence>
<accession>A0AAV1N7C2</accession>
<proteinExistence type="predicted"/>
<name>A0AAV1N7C2_SCOSC</name>
<reference evidence="1 2" key="1">
    <citation type="submission" date="2024-01" db="EMBL/GenBank/DDBJ databases">
        <authorList>
            <person name="Alioto T."/>
            <person name="Alioto T."/>
            <person name="Gomez Garrido J."/>
        </authorList>
    </citation>
    <scope>NUCLEOTIDE SEQUENCE [LARGE SCALE GENOMIC DNA]</scope>
</reference>
<dbReference type="AlphaFoldDB" id="A0AAV1N7C2"/>
<evidence type="ECO:0000313" key="1">
    <source>
        <dbReference type="EMBL" id="CAK6954948.1"/>
    </source>
</evidence>
<dbReference type="Proteomes" id="UP001314229">
    <property type="component" value="Unassembled WGS sequence"/>
</dbReference>